<sequence>MRSLLEDISSFGARPLAYPPHKHKDRRLLGTMPFTFYDQHTSKSQSLKRVVILPSITDDLLRVVDDRLAELKRLGEGPLPLTDATRANFLNTLKGGGYYSSPSPEVVAGELAQSIASTCLNLVSSWVIHPRAPKYYGTLWFDNEAKGEFPCQSYDDPLEHFSIRFIRPHLVHPDVLSSIDDNVKGALQDWCAKDLFTFSFLPMAPHTEALLRDLDRLASLTNIPSPGPTTQGCLVHSDPTPTSCDAEKPLWSLPPLKSEGETIPDRQTNITSRAGVISTGPPLPSHPSEFTAMRDATPEGILHHVWNLSLRQDTTIIVINAGLHERICIRHRATRTLYLSDIIETTRPGYGKLHLGLQMAAVLDALDRYRQQRKLQPNPVPKLLGKRPRKESPKPVPELRRSVRHKMNVLCQVNKDVAQCMSRSDEKVLWNEINQRPVILLRFVEGDLQSSVPSCCIRQGGALSLFIAEFGRDDTQRPEWKSSYQRREYFNLTLTSTYGHIGGTGKVFKAQLEVTLANGRKLLQDVVAKVAVHEESRKRIRHEYKVYQHLWQHNVKRIPKVYGLFQDYDDLVDVLVLERAKFSFRQREPWRLETGNLLKELAPSDKNACIAIVTAMHKAGVVHHDLRAENLVIAQDGKPMVIDFDRASLDPSDIDKANEMEDFQCFMDGKNLEDLYD</sequence>
<accession>A0ACD3AMB6</accession>
<dbReference type="EMBL" id="ML208399">
    <property type="protein sequence ID" value="TFK66620.1"/>
    <property type="molecule type" value="Genomic_DNA"/>
</dbReference>
<dbReference type="Proteomes" id="UP000308600">
    <property type="component" value="Unassembled WGS sequence"/>
</dbReference>
<gene>
    <name evidence="1" type="ORF">BDN72DRAFT_961617</name>
</gene>
<evidence type="ECO:0000313" key="2">
    <source>
        <dbReference type="Proteomes" id="UP000308600"/>
    </source>
</evidence>
<organism evidence="1 2">
    <name type="scientific">Pluteus cervinus</name>
    <dbReference type="NCBI Taxonomy" id="181527"/>
    <lineage>
        <taxon>Eukaryota</taxon>
        <taxon>Fungi</taxon>
        <taxon>Dikarya</taxon>
        <taxon>Basidiomycota</taxon>
        <taxon>Agaricomycotina</taxon>
        <taxon>Agaricomycetes</taxon>
        <taxon>Agaricomycetidae</taxon>
        <taxon>Agaricales</taxon>
        <taxon>Pluteineae</taxon>
        <taxon>Pluteaceae</taxon>
        <taxon>Pluteus</taxon>
    </lineage>
</organism>
<name>A0ACD3AMB6_9AGAR</name>
<evidence type="ECO:0000313" key="1">
    <source>
        <dbReference type="EMBL" id="TFK66620.1"/>
    </source>
</evidence>
<proteinExistence type="predicted"/>
<protein>
    <submittedName>
        <fullName evidence="1">Uncharacterized protein</fullName>
    </submittedName>
</protein>
<keyword evidence="2" id="KW-1185">Reference proteome</keyword>
<reference evidence="1 2" key="1">
    <citation type="journal article" date="2019" name="Nat. Ecol. Evol.">
        <title>Megaphylogeny resolves global patterns of mushroom evolution.</title>
        <authorList>
            <person name="Varga T."/>
            <person name="Krizsan K."/>
            <person name="Foldi C."/>
            <person name="Dima B."/>
            <person name="Sanchez-Garcia M."/>
            <person name="Sanchez-Ramirez S."/>
            <person name="Szollosi G.J."/>
            <person name="Szarkandi J.G."/>
            <person name="Papp V."/>
            <person name="Albert L."/>
            <person name="Andreopoulos W."/>
            <person name="Angelini C."/>
            <person name="Antonin V."/>
            <person name="Barry K.W."/>
            <person name="Bougher N.L."/>
            <person name="Buchanan P."/>
            <person name="Buyck B."/>
            <person name="Bense V."/>
            <person name="Catcheside P."/>
            <person name="Chovatia M."/>
            <person name="Cooper J."/>
            <person name="Damon W."/>
            <person name="Desjardin D."/>
            <person name="Finy P."/>
            <person name="Geml J."/>
            <person name="Haridas S."/>
            <person name="Hughes K."/>
            <person name="Justo A."/>
            <person name="Karasinski D."/>
            <person name="Kautmanova I."/>
            <person name="Kiss B."/>
            <person name="Kocsube S."/>
            <person name="Kotiranta H."/>
            <person name="LaButti K.M."/>
            <person name="Lechner B.E."/>
            <person name="Liimatainen K."/>
            <person name="Lipzen A."/>
            <person name="Lukacs Z."/>
            <person name="Mihaltcheva S."/>
            <person name="Morgado L.N."/>
            <person name="Niskanen T."/>
            <person name="Noordeloos M.E."/>
            <person name="Ohm R.A."/>
            <person name="Ortiz-Santana B."/>
            <person name="Ovrebo C."/>
            <person name="Racz N."/>
            <person name="Riley R."/>
            <person name="Savchenko A."/>
            <person name="Shiryaev A."/>
            <person name="Soop K."/>
            <person name="Spirin V."/>
            <person name="Szebenyi C."/>
            <person name="Tomsovsky M."/>
            <person name="Tulloss R.E."/>
            <person name="Uehling J."/>
            <person name="Grigoriev I.V."/>
            <person name="Vagvolgyi C."/>
            <person name="Papp T."/>
            <person name="Martin F.M."/>
            <person name="Miettinen O."/>
            <person name="Hibbett D.S."/>
            <person name="Nagy L.G."/>
        </authorList>
    </citation>
    <scope>NUCLEOTIDE SEQUENCE [LARGE SCALE GENOMIC DNA]</scope>
    <source>
        <strain evidence="1 2">NL-1719</strain>
    </source>
</reference>